<evidence type="ECO:0000256" key="7">
    <source>
        <dbReference type="ARBA" id="ARBA00023163"/>
    </source>
</evidence>
<feature type="compositionally biased region" description="Polar residues" evidence="10">
    <location>
        <begin position="264"/>
        <end position="279"/>
    </location>
</feature>
<dbReference type="InterPro" id="IPR011011">
    <property type="entry name" value="Znf_FYVE_PHD"/>
</dbReference>
<dbReference type="Proteomes" id="UP000694388">
    <property type="component" value="Unplaced"/>
</dbReference>
<evidence type="ECO:0000259" key="11">
    <source>
        <dbReference type="PROSITE" id="PS50016"/>
    </source>
</evidence>
<feature type="compositionally biased region" description="Basic residues" evidence="10">
    <location>
        <begin position="1"/>
        <end position="18"/>
    </location>
</feature>
<evidence type="ECO:0000313" key="12">
    <source>
        <dbReference type="Ensembl" id="ENSEBUP00000002927.1"/>
    </source>
</evidence>
<feature type="region of interest" description="Disordered" evidence="10">
    <location>
        <begin position="1"/>
        <end position="55"/>
    </location>
</feature>
<proteinExistence type="predicted"/>
<evidence type="ECO:0000256" key="2">
    <source>
        <dbReference type="ARBA" id="ARBA00022723"/>
    </source>
</evidence>
<dbReference type="Gene3D" id="3.30.40.10">
    <property type="entry name" value="Zinc/RING finger domain, C3HC4 (zinc finger)"/>
    <property type="match status" value="3"/>
</dbReference>
<sequence>MKLHHLMPRSTFAHRVRSRSSSWERQKRVPVPSRGTALGRESSQRQPVSDMTLQGPAGLIFDSSKHLQDRPSGVSESYCHNEQLWPVACKQEDELIQGEITDCKEQSVRCRLSKSFSSPLSGSAKPVDSLQITQGGFGGLEYTAIPSVLNKQQVLTHSPGKNASRRVQDFSRSLSLPRNALSTTGGRRGNNHTRGRALRGGCGGAKAMPGSQMGPKQEREAAELKLPRKVEAALETTGNKLPSEGAVAVNAPSERAPSLAPSCLGSSSPESQQAATTGKPSIFKLRFPPGRQRVRALQGQAAEMLHKKEEQPEDAMPNAVVLFSTFDKFTLKQDMCVVCGSFGRGAEGRLLACSQCGQCYHPYCVGIKITRVVLRKGWRCLECTACETCGLASDPGRLLLCDDCDISFHIYCLQPQLLTVPTGGWKCSWCVCCTQCGATSPGLGCEWQSNYTQCAPCASLVTCPVCSQDYSPGDLVLQCRQCDRWLHASCEEMQTEEEVEKAADAGFDCGFCCSRRGRLLEPPRLYTQDGVCLTECGMNQLQRLSLSPGGRPRPRLKRKQASSVDSDTDPGHDADLEQVGSEVNKEDVEAAANPEKGTTDGKQGHYEGQKKKKRKLYRPGVGGFLVRCRLPQSATRGSTSIDRLPTGQKELRCEAARCDSSSEEGLLGPEAGDRVRPKLQGKRTRLEDSFPPYLQEAFFGKSLLESARERRLSADGLSDETVPIPDSNVDQAKELVRPDIPPAPSTQTVEPSEDSQGKSDMQGVEQVDDPLMDLSEDILGILSEPAVPVNLECNSGTKANRVPAASAAFIPEPLDSAFLTGDLDRMVPAELTRIEGKEVEDLFTALNSQGQAPTAVHSTPTSQPLSFQPSVPSAAGESHHTYCTSEVRRNADPLERRSKDLCTIPNRLLILTALF</sequence>
<evidence type="ECO:0000256" key="9">
    <source>
        <dbReference type="PROSITE-ProRule" id="PRU00146"/>
    </source>
</evidence>
<keyword evidence="6" id="KW-0805">Transcription regulation</keyword>
<keyword evidence="8" id="KW-0539">Nucleus</keyword>
<dbReference type="GO" id="GO:0044666">
    <property type="term" value="C:MLL3/4 complex"/>
    <property type="evidence" value="ECO:0007669"/>
    <property type="project" value="TreeGrafter"/>
</dbReference>
<evidence type="ECO:0000256" key="10">
    <source>
        <dbReference type="SAM" id="MobiDB-lite"/>
    </source>
</evidence>
<feature type="region of interest" description="Disordered" evidence="10">
    <location>
        <begin position="659"/>
        <end position="687"/>
    </location>
</feature>
<evidence type="ECO:0000256" key="4">
    <source>
        <dbReference type="ARBA" id="ARBA00022771"/>
    </source>
</evidence>
<dbReference type="PANTHER" id="PTHR45888">
    <property type="entry name" value="HL01030P-RELATED"/>
    <property type="match status" value="1"/>
</dbReference>
<evidence type="ECO:0000256" key="5">
    <source>
        <dbReference type="ARBA" id="ARBA00022833"/>
    </source>
</evidence>
<feature type="region of interest" description="Disordered" evidence="10">
    <location>
        <begin position="156"/>
        <end position="219"/>
    </location>
</feature>
<feature type="compositionally biased region" description="Polar residues" evidence="10">
    <location>
        <begin position="850"/>
        <end position="871"/>
    </location>
</feature>
<feature type="domain" description="PHD-type" evidence="11">
    <location>
        <begin position="383"/>
        <end position="433"/>
    </location>
</feature>
<keyword evidence="7" id="KW-0804">Transcription</keyword>
<feature type="domain" description="PHD-type" evidence="11">
    <location>
        <begin position="460"/>
        <end position="515"/>
    </location>
</feature>
<dbReference type="SMART" id="SM00249">
    <property type="entry name" value="PHD"/>
    <property type="match status" value="3"/>
</dbReference>
<feature type="compositionally biased region" description="Polar residues" evidence="10">
    <location>
        <begin position="170"/>
        <end position="182"/>
    </location>
</feature>
<dbReference type="GO" id="GO:0042800">
    <property type="term" value="F:histone H3K4 methyltransferase activity"/>
    <property type="evidence" value="ECO:0007669"/>
    <property type="project" value="TreeGrafter"/>
</dbReference>
<dbReference type="InterPro" id="IPR001965">
    <property type="entry name" value="Znf_PHD"/>
</dbReference>
<dbReference type="PANTHER" id="PTHR45888:SF6">
    <property type="entry name" value="HL01030P-RELATED"/>
    <property type="match status" value="1"/>
</dbReference>
<evidence type="ECO:0000256" key="8">
    <source>
        <dbReference type="ARBA" id="ARBA00023242"/>
    </source>
</evidence>
<dbReference type="GO" id="GO:0008270">
    <property type="term" value="F:zinc ion binding"/>
    <property type="evidence" value="ECO:0007669"/>
    <property type="project" value="UniProtKB-KW"/>
</dbReference>
<keyword evidence="4 9" id="KW-0863">Zinc-finger</keyword>
<dbReference type="InterPro" id="IPR013083">
    <property type="entry name" value="Znf_RING/FYVE/PHD"/>
</dbReference>
<protein>
    <recommendedName>
        <fullName evidence="11">PHD-type domain-containing protein</fullName>
    </recommendedName>
</protein>
<feature type="region of interest" description="Disordered" evidence="10">
    <location>
        <begin position="544"/>
        <end position="615"/>
    </location>
</feature>
<keyword evidence="2" id="KW-0479">Metal-binding</keyword>
<feature type="region of interest" description="Disordered" evidence="10">
    <location>
        <begin position="737"/>
        <end position="762"/>
    </location>
</feature>
<feature type="region of interest" description="Disordered" evidence="10">
    <location>
        <begin position="235"/>
        <end position="282"/>
    </location>
</feature>
<feature type="compositionally biased region" description="Basic and acidic residues" evidence="10">
    <location>
        <begin position="597"/>
        <end position="609"/>
    </location>
</feature>
<dbReference type="InterPro" id="IPR019787">
    <property type="entry name" value="Znf_PHD-finger"/>
</dbReference>
<dbReference type="GeneTree" id="ENSGT00940000155281"/>
<evidence type="ECO:0000256" key="3">
    <source>
        <dbReference type="ARBA" id="ARBA00022737"/>
    </source>
</evidence>
<feature type="region of interest" description="Disordered" evidence="10">
    <location>
        <begin position="850"/>
        <end position="881"/>
    </location>
</feature>
<reference evidence="12" key="2">
    <citation type="submission" date="2025-09" db="UniProtKB">
        <authorList>
            <consortium name="Ensembl"/>
        </authorList>
    </citation>
    <scope>IDENTIFICATION</scope>
</reference>
<evidence type="ECO:0000256" key="1">
    <source>
        <dbReference type="ARBA" id="ARBA00004123"/>
    </source>
</evidence>
<keyword evidence="13" id="KW-1185">Reference proteome</keyword>
<dbReference type="Ensembl" id="ENSEBUT00000003290.1">
    <property type="protein sequence ID" value="ENSEBUP00000002927.1"/>
    <property type="gene ID" value="ENSEBUG00000002193.1"/>
</dbReference>
<dbReference type="GO" id="GO:0045944">
    <property type="term" value="P:positive regulation of transcription by RNA polymerase II"/>
    <property type="evidence" value="ECO:0007669"/>
    <property type="project" value="TreeGrafter"/>
</dbReference>
<dbReference type="Pfam" id="PF00628">
    <property type="entry name" value="PHD"/>
    <property type="match status" value="2"/>
</dbReference>
<feature type="domain" description="PHD-type" evidence="11">
    <location>
        <begin position="333"/>
        <end position="386"/>
    </location>
</feature>
<keyword evidence="3" id="KW-0677">Repeat</keyword>
<dbReference type="PROSITE" id="PS50016">
    <property type="entry name" value="ZF_PHD_2"/>
    <property type="match status" value="3"/>
</dbReference>
<dbReference type="CDD" id="cd15513">
    <property type="entry name" value="PHD5_KMT2C_like"/>
    <property type="match status" value="1"/>
</dbReference>
<organism evidence="12 13">
    <name type="scientific">Eptatretus burgeri</name>
    <name type="common">Inshore hagfish</name>
    <dbReference type="NCBI Taxonomy" id="7764"/>
    <lineage>
        <taxon>Eukaryota</taxon>
        <taxon>Metazoa</taxon>
        <taxon>Chordata</taxon>
        <taxon>Craniata</taxon>
        <taxon>Vertebrata</taxon>
        <taxon>Cyclostomata</taxon>
        <taxon>Myxini</taxon>
        <taxon>Myxiniformes</taxon>
        <taxon>Myxinidae</taxon>
        <taxon>Eptatretinae</taxon>
        <taxon>Eptatretus</taxon>
    </lineage>
</organism>
<dbReference type="SUPFAM" id="SSF57903">
    <property type="entry name" value="FYVE/PHD zinc finger"/>
    <property type="match status" value="3"/>
</dbReference>
<accession>A0A8C4N8J3</accession>
<dbReference type="GO" id="GO:0003713">
    <property type="term" value="F:transcription coactivator activity"/>
    <property type="evidence" value="ECO:0007669"/>
    <property type="project" value="TreeGrafter"/>
</dbReference>
<dbReference type="FunFam" id="3.30.40.10:FF:001142">
    <property type="entry name" value="Histone-lysine N-methyltransferase"/>
    <property type="match status" value="1"/>
</dbReference>
<keyword evidence="5" id="KW-0862">Zinc</keyword>
<dbReference type="AlphaFoldDB" id="A0A8C4N8J3"/>
<evidence type="ECO:0000256" key="6">
    <source>
        <dbReference type="ARBA" id="ARBA00023015"/>
    </source>
</evidence>
<reference evidence="12" key="1">
    <citation type="submission" date="2025-08" db="UniProtKB">
        <authorList>
            <consortium name="Ensembl"/>
        </authorList>
    </citation>
    <scope>IDENTIFICATION</scope>
</reference>
<evidence type="ECO:0000313" key="13">
    <source>
        <dbReference type="Proteomes" id="UP000694388"/>
    </source>
</evidence>
<name>A0A8C4N8J3_EPTBU</name>
<comment type="subcellular location">
    <subcellularLocation>
        <location evidence="1">Nucleus</location>
    </subcellularLocation>
</comment>